<dbReference type="Gene3D" id="3.80.10.10">
    <property type="entry name" value="Ribonuclease Inhibitor"/>
    <property type="match status" value="1"/>
</dbReference>
<dbReference type="EMBL" id="JBAMMX010000024">
    <property type="protein sequence ID" value="KAK6915881.1"/>
    <property type="molecule type" value="Genomic_DNA"/>
</dbReference>
<protein>
    <submittedName>
        <fullName evidence="1">Uncharacterized protein</fullName>
    </submittedName>
</protein>
<dbReference type="Proteomes" id="UP001370490">
    <property type="component" value="Unassembled WGS sequence"/>
</dbReference>
<dbReference type="SUPFAM" id="SSF52058">
    <property type="entry name" value="L domain-like"/>
    <property type="match status" value="1"/>
</dbReference>
<gene>
    <name evidence="1" type="ORF">RJ641_018742</name>
</gene>
<evidence type="ECO:0000313" key="1">
    <source>
        <dbReference type="EMBL" id="KAK6915881.1"/>
    </source>
</evidence>
<dbReference type="AlphaFoldDB" id="A0AAN8UR17"/>
<sequence length="309" mass="35009">MFVACVFSSWLISGHTSFVKQSQLDQRASRCASILKLTFEHPKIKETFWAGPHICVWYQSMVEATTIGAAASAATVEACKDGRTILGYIKEQLNIAKKMDSIYCNLESESLKNTKLGLERRRKLKKHFLELEASYQKEKKAGLTLGLGPRSKITRELEEGITCMDGIAWRISKELKTKKYLLLLDEVFDVTTMRRIVKCLRALYLKGCVYLMEFPSDIEELKNLEIIDIRRTGFHDFSIQIGDLVCLKCLRLSLSSFDMRNNVPNQIRNVNAICGVISRLSSLEGLIIEVDSCSGGVKLEKLLQKMLPQ</sequence>
<organism evidence="1 2">
    <name type="scientific">Dillenia turbinata</name>
    <dbReference type="NCBI Taxonomy" id="194707"/>
    <lineage>
        <taxon>Eukaryota</taxon>
        <taxon>Viridiplantae</taxon>
        <taxon>Streptophyta</taxon>
        <taxon>Embryophyta</taxon>
        <taxon>Tracheophyta</taxon>
        <taxon>Spermatophyta</taxon>
        <taxon>Magnoliopsida</taxon>
        <taxon>eudicotyledons</taxon>
        <taxon>Gunneridae</taxon>
        <taxon>Pentapetalae</taxon>
        <taxon>Dilleniales</taxon>
        <taxon>Dilleniaceae</taxon>
        <taxon>Dillenia</taxon>
    </lineage>
</organism>
<keyword evidence="2" id="KW-1185">Reference proteome</keyword>
<accession>A0AAN8UR17</accession>
<dbReference type="InterPro" id="IPR032675">
    <property type="entry name" value="LRR_dom_sf"/>
</dbReference>
<reference evidence="1 2" key="1">
    <citation type="submission" date="2023-12" db="EMBL/GenBank/DDBJ databases">
        <title>A high-quality genome assembly for Dillenia turbinata (Dilleniales).</title>
        <authorList>
            <person name="Chanderbali A."/>
        </authorList>
    </citation>
    <scope>NUCLEOTIDE SEQUENCE [LARGE SCALE GENOMIC DNA]</scope>
    <source>
        <strain evidence="1">LSX21</strain>
        <tissue evidence="1">Leaf</tissue>
    </source>
</reference>
<comment type="caution">
    <text evidence="1">The sequence shown here is derived from an EMBL/GenBank/DDBJ whole genome shotgun (WGS) entry which is preliminary data.</text>
</comment>
<name>A0AAN8UR17_9MAGN</name>
<evidence type="ECO:0000313" key="2">
    <source>
        <dbReference type="Proteomes" id="UP001370490"/>
    </source>
</evidence>
<proteinExistence type="predicted"/>